<accession>A0A699KUX9</accession>
<name>A0A699KUX9_TANCI</name>
<dbReference type="EMBL" id="BKCJ010539054">
    <property type="protein sequence ID" value="GFB03961.1"/>
    <property type="molecule type" value="Genomic_DNA"/>
</dbReference>
<sequence>MKITQECNTLETLMVLMIDKMFDVSNWNGLLRFRDELPDVIAQPKFMTLTRDKERKPIRVAFIRSDAQFFQSDG</sequence>
<gene>
    <name evidence="1" type="ORF">Tci_675932</name>
</gene>
<comment type="caution">
    <text evidence="1">The sequence shown here is derived from an EMBL/GenBank/DDBJ whole genome shotgun (WGS) entry which is preliminary data.</text>
</comment>
<reference evidence="1" key="1">
    <citation type="journal article" date="2019" name="Sci. Rep.">
        <title>Draft genome of Tanacetum cinerariifolium, the natural source of mosquito coil.</title>
        <authorList>
            <person name="Yamashiro T."/>
            <person name="Shiraishi A."/>
            <person name="Satake H."/>
            <person name="Nakayama K."/>
        </authorList>
    </citation>
    <scope>NUCLEOTIDE SEQUENCE</scope>
</reference>
<dbReference type="AlphaFoldDB" id="A0A699KUX9"/>
<proteinExistence type="predicted"/>
<organism evidence="1">
    <name type="scientific">Tanacetum cinerariifolium</name>
    <name type="common">Dalmatian daisy</name>
    <name type="synonym">Chrysanthemum cinerariifolium</name>
    <dbReference type="NCBI Taxonomy" id="118510"/>
    <lineage>
        <taxon>Eukaryota</taxon>
        <taxon>Viridiplantae</taxon>
        <taxon>Streptophyta</taxon>
        <taxon>Embryophyta</taxon>
        <taxon>Tracheophyta</taxon>
        <taxon>Spermatophyta</taxon>
        <taxon>Magnoliopsida</taxon>
        <taxon>eudicotyledons</taxon>
        <taxon>Gunneridae</taxon>
        <taxon>Pentapetalae</taxon>
        <taxon>asterids</taxon>
        <taxon>campanulids</taxon>
        <taxon>Asterales</taxon>
        <taxon>Asteraceae</taxon>
        <taxon>Asteroideae</taxon>
        <taxon>Anthemideae</taxon>
        <taxon>Anthemidinae</taxon>
        <taxon>Tanacetum</taxon>
    </lineage>
</organism>
<protein>
    <submittedName>
        <fullName evidence="1">Uncharacterized protein</fullName>
    </submittedName>
</protein>
<evidence type="ECO:0000313" key="1">
    <source>
        <dbReference type="EMBL" id="GFB03961.1"/>
    </source>
</evidence>